<dbReference type="AlphaFoldDB" id="X1FN20"/>
<accession>X1FN20</accession>
<feature type="non-terminal residue" evidence="1">
    <location>
        <position position="1"/>
    </location>
</feature>
<organism evidence="1">
    <name type="scientific">marine sediment metagenome</name>
    <dbReference type="NCBI Taxonomy" id="412755"/>
    <lineage>
        <taxon>unclassified sequences</taxon>
        <taxon>metagenomes</taxon>
        <taxon>ecological metagenomes</taxon>
    </lineage>
</organism>
<evidence type="ECO:0000313" key="1">
    <source>
        <dbReference type="EMBL" id="GAH46372.1"/>
    </source>
</evidence>
<dbReference type="EMBL" id="BARU01010278">
    <property type="protein sequence ID" value="GAH46372.1"/>
    <property type="molecule type" value="Genomic_DNA"/>
</dbReference>
<protein>
    <submittedName>
        <fullName evidence="1">Uncharacterized protein</fullName>
    </submittedName>
</protein>
<reference evidence="1" key="1">
    <citation type="journal article" date="2014" name="Front. Microbiol.">
        <title>High frequency of phylogenetically diverse reductive dehalogenase-homologous genes in deep subseafloor sedimentary metagenomes.</title>
        <authorList>
            <person name="Kawai M."/>
            <person name="Futagami T."/>
            <person name="Toyoda A."/>
            <person name="Takaki Y."/>
            <person name="Nishi S."/>
            <person name="Hori S."/>
            <person name="Arai W."/>
            <person name="Tsubouchi T."/>
            <person name="Morono Y."/>
            <person name="Uchiyama I."/>
            <person name="Ito T."/>
            <person name="Fujiyama A."/>
            <person name="Inagaki F."/>
            <person name="Takami H."/>
        </authorList>
    </citation>
    <scope>NUCLEOTIDE SEQUENCE</scope>
    <source>
        <strain evidence="1">Expedition CK06-06</strain>
    </source>
</reference>
<sequence>PSKSELMEIEAMTRRMEEQVRQCVQMSFDFENRPELKDKVEKFAEEPAPEATCAAEAKVLSQLQEGIAIPYAGLFFYHTFLSELGFCELLKEFELGKSGQYQFSEIFLSLFFGLGLRLPSIEAHKLVNPSQLGPLFGMLWSPDPITIRLWLDIMAEKNLVDSVIDKFAIKALKMGAIDPEVFFIDGHFLPYYGLSLLAKGYHTVRRQILKGNEIYVVSDIRKRPLMFITEGCEIDFRPIIDRIADRIIGYGVDRPLLVFDRGGYGIHFFTQLSVKADFITWGKYIRDDELYSIPDKGFTVGFRFG</sequence>
<feature type="non-terminal residue" evidence="1">
    <location>
        <position position="305"/>
    </location>
</feature>
<comment type="caution">
    <text evidence="1">The sequence shown here is derived from an EMBL/GenBank/DDBJ whole genome shotgun (WGS) entry which is preliminary data.</text>
</comment>
<proteinExistence type="predicted"/>
<name>X1FN20_9ZZZZ</name>
<gene>
    <name evidence="1" type="ORF">S03H2_19643</name>
</gene>